<organism evidence="2 6">
    <name type="scientific">Phytophthora cactorum</name>
    <dbReference type="NCBI Taxonomy" id="29920"/>
    <lineage>
        <taxon>Eukaryota</taxon>
        <taxon>Sar</taxon>
        <taxon>Stramenopiles</taxon>
        <taxon>Oomycota</taxon>
        <taxon>Peronosporomycetes</taxon>
        <taxon>Peronosporales</taxon>
        <taxon>Peronosporaceae</taxon>
        <taxon>Phytophthora</taxon>
    </lineage>
</organism>
<protein>
    <submittedName>
        <fullName evidence="2">Uncharacterized protein</fullName>
    </submittedName>
</protein>
<evidence type="ECO:0000313" key="1">
    <source>
        <dbReference type="EMBL" id="KAG2841014.1"/>
    </source>
</evidence>
<proteinExistence type="predicted"/>
<evidence type="ECO:0000313" key="6">
    <source>
        <dbReference type="Proteomes" id="UP000774804"/>
    </source>
</evidence>
<dbReference type="EMBL" id="RCMK01000984">
    <property type="protein sequence ID" value="KAG2905637.1"/>
    <property type="molecule type" value="Genomic_DNA"/>
</dbReference>
<accession>A0A8T1B319</accession>
<reference evidence="2" key="1">
    <citation type="submission" date="2018-10" db="EMBL/GenBank/DDBJ databases">
        <title>Effector identification in a new, highly contiguous assembly of the strawberry crown rot pathogen Phytophthora cactorum.</title>
        <authorList>
            <person name="Armitage A.D."/>
            <person name="Nellist C.F."/>
            <person name="Bates H."/>
            <person name="Vickerstaff R.J."/>
            <person name="Harrison R.J."/>
        </authorList>
    </citation>
    <scope>NUCLEOTIDE SEQUENCE</scope>
    <source>
        <strain evidence="1">15-7</strain>
        <strain evidence="2">4032</strain>
        <strain evidence="3">4040</strain>
        <strain evidence="4">P415</strain>
        <strain evidence="5">P421</strain>
    </source>
</reference>
<gene>
    <name evidence="1" type="ORF">PC113_g19121</name>
    <name evidence="2" type="ORF">PC115_g18628</name>
    <name evidence="3" type="ORF">PC117_g20707</name>
    <name evidence="4" type="ORF">PC118_g18806</name>
    <name evidence="5" type="ORF">PC129_g18755</name>
</gene>
<dbReference type="EMBL" id="RCMV01001124">
    <property type="protein sequence ID" value="KAG3210245.1"/>
    <property type="molecule type" value="Genomic_DNA"/>
</dbReference>
<dbReference type="AlphaFoldDB" id="A0A8T1B319"/>
<dbReference type="EMBL" id="RCMG01000954">
    <property type="protein sequence ID" value="KAG2841014.1"/>
    <property type="molecule type" value="Genomic_DNA"/>
</dbReference>
<evidence type="ECO:0000313" key="3">
    <source>
        <dbReference type="EMBL" id="KAG2905637.1"/>
    </source>
</evidence>
<evidence type="ECO:0000313" key="4">
    <source>
        <dbReference type="EMBL" id="KAG2967067.1"/>
    </source>
</evidence>
<evidence type="ECO:0000313" key="5">
    <source>
        <dbReference type="EMBL" id="KAG3210245.1"/>
    </source>
</evidence>
<dbReference type="Proteomes" id="UP000774804">
    <property type="component" value="Unassembled WGS sequence"/>
</dbReference>
<dbReference type="Proteomes" id="UP000697107">
    <property type="component" value="Unassembled WGS sequence"/>
</dbReference>
<comment type="caution">
    <text evidence="2">The sequence shown here is derived from an EMBL/GenBank/DDBJ whole genome shotgun (WGS) entry which is preliminary data.</text>
</comment>
<dbReference type="EMBL" id="RCML01000963">
    <property type="protein sequence ID" value="KAG2967067.1"/>
    <property type="molecule type" value="Genomic_DNA"/>
</dbReference>
<dbReference type="EMBL" id="RCMI01000978">
    <property type="protein sequence ID" value="KAG2892973.1"/>
    <property type="molecule type" value="Genomic_DNA"/>
</dbReference>
<dbReference type="Proteomes" id="UP000736787">
    <property type="component" value="Unassembled WGS sequence"/>
</dbReference>
<sequence>MRGSTRDTGRAIRTLVLAGQDIRCRILVFAGGIIGAAQPSVQRRVGQPLSSSRFRAQPWSAHCTPAK</sequence>
<dbReference type="Proteomes" id="UP000735874">
    <property type="component" value="Unassembled WGS sequence"/>
</dbReference>
<name>A0A8T1B319_9STRA</name>
<dbReference type="Proteomes" id="UP000760860">
    <property type="component" value="Unassembled WGS sequence"/>
</dbReference>
<evidence type="ECO:0000313" key="2">
    <source>
        <dbReference type="EMBL" id="KAG2892973.1"/>
    </source>
</evidence>